<dbReference type="Proteomes" id="UP000188586">
    <property type="component" value="Unassembled WGS sequence"/>
</dbReference>
<dbReference type="InterPro" id="IPR003718">
    <property type="entry name" value="OsmC/Ohr_fam"/>
</dbReference>
<dbReference type="InterPro" id="IPR015946">
    <property type="entry name" value="KH_dom-like_a/b"/>
</dbReference>
<protein>
    <submittedName>
        <fullName evidence="1">Disulfide bond formation regulator</fullName>
    </submittedName>
</protein>
<dbReference type="AlphaFoldDB" id="A0A1V3SWW2"/>
<dbReference type="RefSeq" id="WP_014960391.1">
    <property type="nucleotide sequence ID" value="NZ_MPOJ01000010.1"/>
</dbReference>
<dbReference type="PANTHER" id="PTHR35368">
    <property type="entry name" value="HYDROPEROXIDE REDUCTASE"/>
    <property type="match status" value="1"/>
</dbReference>
<evidence type="ECO:0000313" key="1">
    <source>
        <dbReference type="EMBL" id="OOH72987.1"/>
    </source>
</evidence>
<dbReference type="OMA" id="DFAPFMG"/>
<accession>A0A1V3SWW2</accession>
<evidence type="ECO:0000313" key="2">
    <source>
        <dbReference type="Proteomes" id="UP000188586"/>
    </source>
</evidence>
<sequence length="174" mass="19179">MNHINEKALGKTIEMFSKEPEKAVKEFSVEGEWILEEGAPQFRSRIPFERGEATLSMDNPTPMGGSGSAPNPLQYCLFGLASCFASTYMMVATQKGVAIDRLSVRVENRVDMTRPLGLSDNPLTEGVRILLRVTSEAKEAVLREIEELSRKSCPAVYCLTQPIPLTVEVDAGRS</sequence>
<dbReference type="InterPro" id="IPR036102">
    <property type="entry name" value="OsmC/Ohrsf"/>
</dbReference>
<dbReference type="Pfam" id="PF02566">
    <property type="entry name" value="OsmC"/>
    <property type="match status" value="1"/>
</dbReference>
<dbReference type="EMBL" id="MPOJ01000010">
    <property type="protein sequence ID" value="OOH72987.1"/>
    <property type="molecule type" value="Genomic_DNA"/>
</dbReference>
<dbReference type="Gene3D" id="3.30.300.20">
    <property type="match status" value="1"/>
</dbReference>
<dbReference type="InterPro" id="IPR052924">
    <property type="entry name" value="OsmC/Ohr_hydroprdx_reductase"/>
</dbReference>
<proteinExistence type="predicted"/>
<name>A0A1V3SWW2_9BACT</name>
<dbReference type="SUPFAM" id="SSF82784">
    <property type="entry name" value="OsmC-like"/>
    <property type="match status" value="1"/>
</dbReference>
<reference evidence="1 2" key="1">
    <citation type="submission" date="2016-11" db="EMBL/GenBank/DDBJ databases">
        <title>Comparative genomics of co-occurring bacteria in distinct bioleaching systems unravels niche-specific adaptation.</title>
        <authorList>
            <person name="Zhang X."/>
            <person name="Liu X."/>
            <person name="Yin H."/>
        </authorList>
    </citation>
    <scope>NUCLEOTIDE SEQUENCE [LARGE SCALE GENOMIC DNA]</scope>
    <source>
        <strain evidence="1 2">DX</strain>
    </source>
</reference>
<organism evidence="1 2">
    <name type="scientific">Leptospirillum ferriphilum</name>
    <dbReference type="NCBI Taxonomy" id="178606"/>
    <lineage>
        <taxon>Bacteria</taxon>
        <taxon>Pseudomonadati</taxon>
        <taxon>Nitrospirota</taxon>
        <taxon>Nitrospiria</taxon>
        <taxon>Nitrospirales</taxon>
        <taxon>Nitrospiraceae</taxon>
        <taxon>Leptospirillum</taxon>
    </lineage>
</organism>
<gene>
    <name evidence="1" type="ORF">BOX24_06320</name>
</gene>
<comment type="caution">
    <text evidence="1">The sequence shown here is derived from an EMBL/GenBank/DDBJ whole genome shotgun (WGS) entry which is preliminary data.</text>
</comment>
<dbReference type="PANTHER" id="PTHR35368:SF1">
    <property type="entry name" value="HYDROPEROXIDE REDUCTASE"/>
    <property type="match status" value="1"/>
</dbReference>